<feature type="coiled-coil region" evidence="3">
    <location>
        <begin position="138"/>
        <end position="172"/>
    </location>
</feature>
<dbReference type="InterPro" id="IPR036607">
    <property type="entry name" value="PRKCSH"/>
</dbReference>
<comment type="caution">
    <text evidence="5">The sequence shown here is derived from an EMBL/GenBank/DDBJ whole genome shotgun (WGS) entry which is preliminary data.</text>
</comment>
<gene>
    <name evidence="5" type="ORF">MGL_3008</name>
</gene>
<accession>A8Q6M4</accession>
<keyword evidence="1" id="KW-0732">Signal</keyword>
<proteinExistence type="predicted"/>
<dbReference type="InterPro" id="IPR044865">
    <property type="entry name" value="MRH_dom"/>
</dbReference>
<organism evidence="5 6">
    <name type="scientific">Malassezia globosa (strain ATCC MYA-4612 / CBS 7966)</name>
    <name type="common">Dandruff-associated fungus</name>
    <dbReference type="NCBI Taxonomy" id="425265"/>
    <lineage>
        <taxon>Eukaryota</taxon>
        <taxon>Fungi</taxon>
        <taxon>Dikarya</taxon>
        <taxon>Basidiomycota</taxon>
        <taxon>Ustilaginomycotina</taxon>
        <taxon>Malasseziomycetes</taxon>
        <taxon>Malasseziales</taxon>
        <taxon>Malasseziaceae</taxon>
        <taxon>Malassezia</taxon>
    </lineage>
</organism>
<dbReference type="OrthoDB" id="202234at2759"/>
<dbReference type="GO" id="GO:0017177">
    <property type="term" value="C:glucosidase II complex"/>
    <property type="evidence" value="ECO:0007669"/>
    <property type="project" value="TreeGrafter"/>
</dbReference>
<dbReference type="AlphaFoldDB" id="A8Q6M4"/>
<dbReference type="PANTHER" id="PTHR12630:SF1">
    <property type="entry name" value="GLUCOSIDASE 2 SUBUNIT BETA"/>
    <property type="match status" value="1"/>
</dbReference>
<evidence type="ECO:0000256" key="2">
    <source>
        <dbReference type="ARBA" id="ARBA00023157"/>
    </source>
</evidence>
<dbReference type="Gene3D" id="2.70.130.10">
    <property type="entry name" value="Mannose-6-phosphate receptor binding domain"/>
    <property type="match status" value="1"/>
</dbReference>
<evidence type="ECO:0000256" key="1">
    <source>
        <dbReference type="ARBA" id="ARBA00022729"/>
    </source>
</evidence>
<dbReference type="EMBL" id="AAYY01000010">
    <property type="protein sequence ID" value="EDP42808.1"/>
    <property type="molecule type" value="Genomic_DNA"/>
</dbReference>
<dbReference type="GeneID" id="5854329"/>
<dbReference type="PANTHER" id="PTHR12630">
    <property type="entry name" value="N-LINKED OLIGOSACCHARIDE PROCESSING"/>
    <property type="match status" value="1"/>
</dbReference>
<dbReference type="VEuPathDB" id="FungiDB:MGL_3008"/>
<name>A8Q6M4_MALGO</name>
<evidence type="ECO:0000256" key="3">
    <source>
        <dbReference type="SAM" id="Coils"/>
    </source>
</evidence>
<evidence type="ECO:0000259" key="4">
    <source>
        <dbReference type="PROSITE" id="PS51914"/>
    </source>
</evidence>
<keyword evidence="2" id="KW-1015">Disulfide bond</keyword>
<dbReference type="InterPro" id="IPR009011">
    <property type="entry name" value="Man6P_isomerase_rcpt-bd_dom_sf"/>
</dbReference>
<dbReference type="GO" id="GO:0006491">
    <property type="term" value="P:N-glycan processing"/>
    <property type="evidence" value="ECO:0007669"/>
    <property type="project" value="TreeGrafter"/>
</dbReference>
<feature type="domain" description="MRH" evidence="4">
    <location>
        <begin position="184"/>
        <end position="291"/>
    </location>
</feature>
<dbReference type="Proteomes" id="UP000008837">
    <property type="component" value="Unassembled WGS sequence"/>
</dbReference>
<dbReference type="STRING" id="425265.A8Q6M4"/>
<dbReference type="InterPro" id="IPR039794">
    <property type="entry name" value="Gtb1-like"/>
</dbReference>
<reference evidence="5 6" key="1">
    <citation type="journal article" date="2007" name="Proc. Natl. Acad. Sci. U.S.A.">
        <title>Dandruff-associated Malassezia genomes reveal convergent and divergent virulence traits shared with plant and human fungal pathogens.</title>
        <authorList>
            <person name="Xu J."/>
            <person name="Saunders C.W."/>
            <person name="Hu P."/>
            <person name="Grant R.A."/>
            <person name="Boekhout T."/>
            <person name="Kuramae E.E."/>
            <person name="Kronstad J.W."/>
            <person name="Deangelis Y.M."/>
            <person name="Reeder N.L."/>
            <person name="Johnstone K.R."/>
            <person name="Leland M."/>
            <person name="Fieno A.M."/>
            <person name="Begley W.M."/>
            <person name="Sun Y."/>
            <person name="Lacey M.P."/>
            <person name="Chaudhary T."/>
            <person name="Keough T."/>
            <person name="Chu L."/>
            <person name="Sears R."/>
            <person name="Yuan B."/>
            <person name="Dawson T.L.Jr."/>
        </authorList>
    </citation>
    <scope>NUCLEOTIDE SEQUENCE [LARGE SCALE GENOMIC DNA]</scope>
    <source>
        <strain evidence="6">ATCC MYA-4612 / CBS 7966</strain>
    </source>
</reference>
<dbReference type="KEGG" id="mgl:MGL_3008"/>
<dbReference type="Pfam" id="PF13015">
    <property type="entry name" value="PRKCSH_1"/>
    <property type="match status" value="1"/>
</dbReference>
<keyword evidence="6" id="KW-1185">Reference proteome</keyword>
<dbReference type="PROSITE" id="PS51914">
    <property type="entry name" value="MRH"/>
    <property type="match status" value="1"/>
</dbReference>
<evidence type="ECO:0000313" key="6">
    <source>
        <dbReference type="Proteomes" id="UP000008837"/>
    </source>
</evidence>
<keyword evidence="3" id="KW-0175">Coiled coil</keyword>
<dbReference type="RefSeq" id="XP_001730022.1">
    <property type="nucleotide sequence ID" value="XM_001729970.1"/>
</dbReference>
<dbReference type="SUPFAM" id="SSF50911">
    <property type="entry name" value="Mannose 6-phosphate receptor domain"/>
    <property type="match status" value="1"/>
</dbReference>
<sequence>MGDLRVVTQLIETLDPEDSTGSIQRVQESYNVWRGRDSNDNIMALEERLRENRMNVPTQVDVKALTEESIFDMLDNLPTESEGLEDNEPTLNHVPSYLPDALIPMYDQAVAWLVNMLVRLDMIKPSQARSSAWASAGLDAAEEKHRESKEEVDRIHEEIESLERSLSERTDKYGREDEFFAIQDKCVTKDMGAYTYELCFGGKASQISNNDGFRFNLGSFQRFDVDKKYNETDDRHYLSMLYANGQMCWNGPPRSSRITLECGDDDALLHVFEAEKCTYSMRAQTPAVCFPRATADDDESFNHEYFVHDEL</sequence>
<dbReference type="InParanoid" id="A8Q6M4"/>
<protein>
    <recommendedName>
        <fullName evidence="4">MRH domain-containing protein</fullName>
    </recommendedName>
</protein>
<evidence type="ECO:0000313" key="5">
    <source>
        <dbReference type="EMBL" id="EDP42808.1"/>
    </source>
</evidence>